<accession>A0A6V8L0H9</accession>
<dbReference type="Proteomes" id="UP000482960">
    <property type="component" value="Unassembled WGS sequence"/>
</dbReference>
<evidence type="ECO:0000259" key="8">
    <source>
        <dbReference type="PROSITE" id="PS50109"/>
    </source>
</evidence>
<evidence type="ECO:0000256" key="1">
    <source>
        <dbReference type="ARBA" id="ARBA00000085"/>
    </source>
</evidence>
<dbReference type="InterPro" id="IPR036890">
    <property type="entry name" value="HATPase_C_sf"/>
</dbReference>
<gene>
    <name evidence="9" type="ORF">Prum_021300</name>
</gene>
<dbReference type="Gene3D" id="3.30.565.10">
    <property type="entry name" value="Histidine kinase-like ATPase, C-terminal domain"/>
    <property type="match status" value="1"/>
</dbReference>
<dbReference type="InterPro" id="IPR005467">
    <property type="entry name" value="His_kinase_dom"/>
</dbReference>
<dbReference type="PANTHER" id="PTHR44936:SF9">
    <property type="entry name" value="SENSOR PROTEIN CREC"/>
    <property type="match status" value="1"/>
</dbReference>
<dbReference type="InterPro" id="IPR013587">
    <property type="entry name" value="Nitrate/nitrite_sensing"/>
</dbReference>
<evidence type="ECO:0000313" key="9">
    <source>
        <dbReference type="EMBL" id="GFJ88488.1"/>
    </source>
</evidence>
<evidence type="ECO:0000256" key="7">
    <source>
        <dbReference type="SAM" id="Phobius"/>
    </source>
</evidence>
<dbReference type="PROSITE" id="PS50109">
    <property type="entry name" value="HIS_KIN"/>
    <property type="match status" value="1"/>
</dbReference>
<dbReference type="CDD" id="cd00075">
    <property type="entry name" value="HATPase"/>
    <property type="match status" value="1"/>
</dbReference>
<keyword evidence="4" id="KW-0808">Transferase</keyword>
<reference evidence="9 10" key="1">
    <citation type="submission" date="2020-03" db="EMBL/GenBank/DDBJ databases">
        <title>Whole genome shotgun sequence of Phytohabitans rumicis NBRC 108638.</title>
        <authorList>
            <person name="Komaki H."/>
            <person name="Tamura T."/>
        </authorList>
    </citation>
    <scope>NUCLEOTIDE SEQUENCE [LARGE SCALE GENOMIC DNA]</scope>
    <source>
        <strain evidence="9 10">NBRC 108638</strain>
    </source>
</reference>
<dbReference type="SUPFAM" id="SSF55874">
    <property type="entry name" value="ATPase domain of HSP90 chaperone/DNA topoisomerase II/histidine kinase"/>
    <property type="match status" value="1"/>
</dbReference>
<keyword evidence="7" id="KW-1133">Transmembrane helix</keyword>
<evidence type="ECO:0000256" key="2">
    <source>
        <dbReference type="ARBA" id="ARBA00012438"/>
    </source>
</evidence>
<dbReference type="GO" id="GO:0000160">
    <property type="term" value="P:phosphorelay signal transduction system"/>
    <property type="evidence" value="ECO:0007669"/>
    <property type="project" value="UniProtKB-KW"/>
</dbReference>
<dbReference type="PANTHER" id="PTHR44936">
    <property type="entry name" value="SENSOR PROTEIN CREC"/>
    <property type="match status" value="1"/>
</dbReference>
<feature type="transmembrane region" description="Helical" evidence="7">
    <location>
        <begin position="37"/>
        <end position="59"/>
    </location>
</feature>
<name>A0A6V8L0H9_9ACTN</name>
<reference evidence="9 10" key="2">
    <citation type="submission" date="2020-03" db="EMBL/GenBank/DDBJ databases">
        <authorList>
            <person name="Ichikawa N."/>
            <person name="Kimura A."/>
            <person name="Kitahashi Y."/>
            <person name="Uohara A."/>
        </authorList>
    </citation>
    <scope>NUCLEOTIDE SEQUENCE [LARGE SCALE GENOMIC DNA]</scope>
    <source>
        <strain evidence="9 10">NBRC 108638</strain>
    </source>
</reference>
<dbReference type="Pfam" id="PF08376">
    <property type="entry name" value="NIT"/>
    <property type="match status" value="1"/>
</dbReference>
<feature type="domain" description="Histidine kinase" evidence="8">
    <location>
        <begin position="543"/>
        <end position="648"/>
    </location>
</feature>
<protein>
    <recommendedName>
        <fullName evidence="2">histidine kinase</fullName>
        <ecNumber evidence="2">2.7.13.3</ecNumber>
    </recommendedName>
</protein>
<dbReference type="Gene3D" id="6.10.340.10">
    <property type="match status" value="1"/>
</dbReference>
<evidence type="ECO:0000313" key="10">
    <source>
        <dbReference type="Proteomes" id="UP000482960"/>
    </source>
</evidence>
<proteinExistence type="predicted"/>
<dbReference type="RefSeq" id="WP_173075835.1">
    <property type="nucleotide sequence ID" value="NZ_BAABJB010000015.1"/>
</dbReference>
<keyword evidence="5" id="KW-0418">Kinase</keyword>
<keyword evidence="7" id="KW-0472">Membrane</keyword>
<dbReference type="AlphaFoldDB" id="A0A6V8L0H9"/>
<evidence type="ECO:0000256" key="6">
    <source>
        <dbReference type="ARBA" id="ARBA00023012"/>
    </source>
</evidence>
<dbReference type="Pfam" id="PF02518">
    <property type="entry name" value="HATPase_c"/>
    <property type="match status" value="1"/>
</dbReference>
<keyword evidence="10" id="KW-1185">Reference proteome</keyword>
<keyword evidence="3" id="KW-0597">Phosphoprotein</keyword>
<keyword evidence="6" id="KW-0902">Two-component regulatory system</keyword>
<sequence length="673" mass="72215">MRDLARVTFRRGRHSRVTLWTYDTFALHGRPLPVRMVAVLVPMTAVAVAFGWVTVLTSFNQARPLGDAERYAAVSTASVRLVERLQDERDQAARTVALSATGPRLDPVYAATEEAVKAFETAVGAVPESAFGGQVARARAGIADLAGLRTRAYRQGLPPLATIEAYSRLILPVIHIGSGADSRAMRLSGNSGVFARTAGLYDLVLAAGAASQRRALVTAMLSRDEPWPGERDALLVSGFQSSVELEAFQASAGAPSLALFREAQAAPAVRDTDAFVRRLLGSSGSYADAGLSVDTWLTVSGAQLDKLRLVIGNGVRGALDDIRDLRVAAWRVAVNNTLLFALAGAFAVVFAVAVGGGIVCDLRRLRNGMLAVANDRLPRVVRALSEQPPEFVDLTVRPVSGASRDEIGEVANAFDAVHREAVRLAAAQARMRTTANSVFSIVACRAQKLVAQQIRVISELERDQIDPMQLDGLFRLDHLATRMRRYGEVLLVLADDDPGRRRKDPALLADVVQAAVAESEQYARIELLYLPAVNVAPDLVVDLVHLLAELLDNATDFAERGSAVNVIGSRERDGDVLIEIHDDGPGIPERDVDDLNARLSGVPGIKLGEEPQLGLFVVRLLSARHGVRVRLWSARGGTTASVLLPGELIAPAPAGSRYELPEPVGFGPIQARV</sequence>
<organism evidence="9 10">
    <name type="scientific">Phytohabitans rumicis</name>
    <dbReference type="NCBI Taxonomy" id="1076125"/>
    <lineage>
        <taxon>Bacteria</taxon>
        <taxon>Bacillati</taxon>
        <taxon>Actinomycetota</taxon>
        <taxon>Actinomycetes</taxon>
        <taxon>Micromonosporales</taxon>
        <taxon>Micromonosporaceae</taxon>
    </lineage>
</organism>
<dbReference type="InterPro" id="IPR003594">
    <property type="entry name" value="HATPase_dom"/>
</dbReference>
<dbReference type="EMBL" id="BLPG01000001">
    <property type="protein sequence ID" value="GFJ88488.1"/>
    <property type="molecule type" value="Genomic_DNA"/>
</dbReference>
<dbReference type="GO" id="GO:0004673">
    <property type="term" value="F:protein histidine kinase activity"/>
    <property type="evidence" value="ECO:0007669"/>
    <property type="project" value="UniProtKB-EC"/>
</dbReference>
<dbReference type="SMART" id="SM00387">
    <property type="entry name" value="HATPase_c"/>
    <property type="match status" value="1"/>
</dbReference>
<feature type="transmembrane region" description="Helical" evidence="7">
    <location>
        <begin position="338"/>
        <end position="360"/>
    </location>
</feature>
<keyword evidence="7" id="KW-0812">Transmembrane</keyword>
<dbReference type="InterPro" id="IPR050980">
    <property type="entry name" value="2C_sensor_his_kinase"/>
</dbReference>
<comment type="caution">
    <text evidence="9">The sequence shown here is derived from an EMBL/GenBank/DDBJ whole genome shotgun (WGS) entry which is preliminary data.</text>
</comment>
<evidence type="ECO:0000256" key="4">
    <source>
        <dbReference type="ARBA" id="ARBA00022679"/>
    </source>
</evidence>
<evidence type="ECO:0000256" key="3">
    <source>
        <dbReference type="ARBA" id="ARBA00022553"/>
    </source>
</evidence>
<comment type="catalytic activity">
    <reaction evidence="1">
        <text>ATP + protein L-histidine = ADP + protein N-phospho-L-histidine.</text>
        <dbReference type="EC" id="2.7.13.3"/>
    </reaction>
</comment>
<dbReference type="EC" id="2.7.13.3" evidence="2"/>
<evidence type="ECO:0000256" key="5">
    <source>
        <dbReference type="ARBA" id="ARBA00022777"/>
    </source>
</evidence>